<keyword evidence="1" id="KW-0479">Metal-binding</keyword>
<dbReference type="SUPFAM" id="SSF48452">
    <property type="entry name" value="TPR-like"/>
    <property type="match status" value="1"/>
</dbReference>
<keyword evidence="1" id="KW-0863">Zinc-finger</keyword>
<dbReference type="GO" id="GO:0035194">
    <property type="term" value="P:regulatory ncRNA-mediated post-transcriptional gene silencing"/>
    <property type="evidence" value="ECO:0007669"/>
    <property type="project" value="TreeGrafter"/>
</dbReference>
<dbReference type="PANTHER" id="PTHR10887">
    <property type="entry name" value="DNA2/NAM7 HELICASE FAMILY"/>
    <property type="match status" value="1"/>
</dbReference>
<feature type="domain" description="C3H1-type" evidence="3">
    <location>
        <begin position="229"/>
        <end position="257"/>
    </location>
</feature>
<organism evidence="4 5">
    <name type="scientific">Mizuhopecten yessoensis</name>
    <name type="common">Japanese scallop</name>
    <name type="synonym">Patinopecten yessoensis</name>
    <dbReference type="NCBI Taxonomy" id="6573"/>
    <lineage>
        <taxon>Eukaryota</taxon>
        <taxon>Metazoa</taxon>
        <taxon>Spiralia</taxon>
        <taxon>Lophotrochozoa</taxon>
        <taxon>Mollusca</taxon>
        <taxon>Bivalvia</taxon>
        <taxon>Autobranchia</taxon>
        <taxon>Pteriomorphia</taxon>
        <taxon>Pectinida</taxon>
        <taxon>Pectinoidea</taxon>
        <taxon>Pectinidae</taxon>
        <taxon>Mizuhopecten</taxon>
    </lineage>
</organism>
<dbReference type="PROSITE" id="PS50103">
    <property type="entry name" value="ZF_C3H1"/>
    <property type="match status" value="1"/>
</dbReference>
<dbReference type="Proteomes" id="UP000242188">
    <property type="component" value="Unassembled WGS sequence"/>
</dbReference>
<dbReference type="GO" id="GO:0008270">
    <property type="term" value="F:zinc ion binding"/>
    <property type="evidence" value="ECO:0007669"/>
    <property type="project" value="UniProtKB-KW"/>
</dbReference>
<name>A0A210QA63_MIZYE</name>
<keyword evidence="4" id="KW-0378">Hydrolase</keyword>
<dbReference type="InterPro" id="IPR045055">
    <property type="entry name" value="DNA2/NAM7-like"/>
</dbReference>
<dbReference type="FunFam" id="3.40.50.300:FF:000419">
    <property type="entry name" value="Probable helicase with zinc finger domain"/>
    <property type="match status" value="1"/>
</dbReference>
<sequence>MDKGALKDDHMSKETGTSPVTDLQDYLTRITSLLKQRNFHEALDICDTALNEYRNEEKLQEKKIKILCHQGRFEEAYNIAKKWSLRDPKNFTAQKELKRLKIVIHALNDQDEDSEEEESESIIEEVDETKEETEDDDKRSSPEGMETENSHNSITQTQPDNHSVITPQTYSPQTVESDKRKHVCTFCNIRFDQQEELDTHCKSDLHRKKITADDDQNWKYREPPRGFGAEDYSLCKSTEEIGKCAFSDKCTEAHSKEELAEWQMRFKFRKQLIKVAHDKQLHGNTYAEQLIEKLMNSDNPKSLMVSNVDYSKVHVNSDLKVNMTSKKCTSAWTFTITSKRSLHIVALLDDTYRTYFHIASISVGPKKTQKYQNLETHCQEWVNPEYPNVTLGEYVYRVKVVFKTDIYGTFRQTLVMDYGFDPVLSRELQVESAPITDTEKVFNDFLQSNQGRWKKNNVQLLPFALKPIPNTAIEDKLLAKYSLPDIEKFRFEDHLMHSPTKETYRIWMHEMLYVEEWSQLDSISRYSLNTSLQLVNRFLLVPGMISGAKYAQDGELFARMALEDRLSEDYAGGRLILNSTLAWLAPQDQKKKEASTNLPKVYEAVIEDKGKNFIFLRLSKECVDELHLSCDQEFSVQIQFQLNRLPKCEMHAAIDRLPTLDLVFPPPNKFPTTSWVKGSPELSEVVSTKLNEKQREAILKITAEGNLSLPPILLVGPYGTGKTYTLAQAAKQILQQDDTRILICTHSNSAADLYIKEFLHPMVKEGYLEARPLRLYFRHRWIQTVPEVVIQYCIRATAGSSGIFRCPVLEDVEKHRIVITTLGTARYLCDLDLEPGFFTHIFLDEAAQAMECDSLIPLSLCGPYTRVVLAGDHMQLSPEIYSDLGRQQGFHKSMLERLHELYPDDVPCKVMLCENYRSHSAIIDFTSDLFYESQLMASSDQPCHPLYYPLTFYSARGEEVQHENSIGFYNIAEVHEVIDRVDQLVRSWPSSEWGELGEGSIGVLTPYTDQVFHIRSELRKRKYYNIKVERVFNVQGKQFRVVILSTVRTRHSCSADTIQEDVVNYGFLSDIKLLNTAITRAQSLVMVIGDPVSLCLVGKCRNIWEYYLEICHDNNSIFGTTWNQLKTQLTSADMRKTYILNPLAPEFVPNRVFHITTPELTQHAISGSHASNHGITQQPQYYMGQRMTYPGQQFTHPQMFPQPYMPVPYPGLVPHVVFNRQGMPHIVGSPAQGRPPVRGYHPRHASPLAAIPKIRPGDKDKVKIDPTQPDVILAGKKMPSGAHRGRQIMYMPQRMSAAYQQMYYYPQHYGGYYYMQDDPRVLINQQHPRGPLLHQLGPHAQHPSQFYPILRPHYASLGPDDAEDKRSSQTSSPASSQGRSGSPATSPGSSVASQQIQLLPNVRHVPIHLFPKTATSTSSSRSSTPQRTESPQRTQDTGTIADPQASQKIEAGYLKSSSPALEHQERRGSANSPLARVIASAQRQAPTNAEGGLVLSTPYSSGFGDMIMPGQNGDVNDLVKKEKQKRTPVGLRLETGFSRQFSEDLETPTEITDLVKMMDETIDEGHESAEEEEEWNRQQTSESSSFFVSRTTSKTTSRKLHLKIPQQSSIETSESSGSPPSSPPGQDQNQKPTYAGMLRRRLPSATNDIDPSLLEPQTPHTPAGFVSPGTDIDTDPLGILRNLNINASTEKQRTYKYFS</sequence>
<dbReference type="Pfam" id="PF13087">
    <property type="entry name" value="AAA_12"/>
    <property type="match status" value="1"/>
</dbReference>
<feature type="compositionally biased region" description="Polar residues" evidence="2">
    <location>
        <begin position="150"/>
        <end position="174"/>
    </location>
</feature>
<feature type="region of interest" description="Disordered" evidence="2">
    <location>
        <begin position="1646"/>
        <end position="1673"/>
    </location>
</feature>
<feature type="zinc finger region" description="C3H1-type" evidence="1">
    <location>
        <begin position="229"/>
        <end position="257"/>
    </location>
</feature>
<feature type="region of interest" description="Disordered" evidence="2">
    <location>
        <begin position="109"/>
        <end position="174"/>
    </location>
</feature>
<dbReference type="InterPro" id="IPR011990">
    <property type="entry name" value="TPR-like_helical_dom_sf"/>
</dbReference>
<dbReference type="Gene3D" id="1.25.40.10">
    <property type="entry name" value="Tetratricopeptide repeat domain"/>
    <property type="match status" value="1"/>
</dbReference>
<dbReference type="PANTHER" id="PTHR10887:SF365">
    <property type="entry name" value="HELICASE WITH ZINC FINGER DOMAIN-RELATED"/>
    <property type="match status" value="1"/>
</dbReference>
<keyword evidence="5" id="KW-1185">Reference proteome</keyword>
<feature type="compositionally biased region" description="Low complexity" evidence="2">
    <location>
        <begin position="1368"/>
        <end position="1384"/>
    </location>
</feature>
<dbReference type="InterPro" id="IPR027417">
    <property type="entry name" value="P-loop_NTPase"/>
</dbReference>
<evidence type="ECO:0000256" key="2">
    <source>
        <dbReference type="SAM" id="MobiDB-lite"/>
    </source>
</evidence>
<accession>A0A210QA63</accession>
<keyword evidence="1" id="KW-0862">Zinc</keyword>
<protein>
    <submittedName>
        <fullName evidence="4">Helicase with zinc finger domain</fullName>
    </submittedName>
</protein>
<dbReference type="GO" id="GO:0043186">
    <property type="term" value="C:P granule"/>
    <property type="evidence" value="ECO:0007669"/>
    <property type="project" value="TreeGrafter"/>
</dbReference>
<dbReference type="InterPro" id="IPR041677">
    <property type="entry name" value="DNA2/NAM7_AAA_11"/>
</dbReference>
<dbReference type="STRING" id="6573.A0A210QA63"/>
<dbReference type="SUPFAM" id="SSF57667">
    <property type="entry name" value="beta-beta-alpha zinc fingers"/>
    <property type="match status" value="1"/>
</dbReference>
<feature type="region of interest" description="Disordered" evidence="2">
    <location>
        <begin position="1351"/>
        <end position="1393"/>
    </location>
</feature>
<comment type="caution">
    <text evidence="4">The sequence shown here is derived from an EMBL/GenBank/DDBJ whole genome shotgun (WGS) entry which is preliminary data.</text>
</comment>
<dbReference type="InterPro" id="IPR000571">
    <property type="entry name" value="Znf_CCCH"/>
</dbReference>
<reference evidence="4 5" key="1">
    <citation type="journal article" date="2017" name="Nat. Ecol. Evol.">
        <title>Scallop genome provides insights into evolution of bilaterian karyotype and development.</title>
        <authorList>
            <person name="Wang S."/>
            <person name="Zhang J."/>
            <person name="Jiao W."/>
            <person name="Li J."/>
            <person name="Xun X."/>
            <person name="Sun Y."/>
            <person name="Guo X."/>
            <person name="Huan P."/>
            <person name="Dong B."/>
            <person name="Zhang L."/>
            <person name="Hu X."/>
            <person name="Sun X."/>
            <person name="Wang J."/>
            <person name="Zhao C."/>
            <person name="Wang Y."/>
            <person name="Wang D."/>
            <person name="Huang X."/>
            <person name="Wang R."/>
            <person name="Lv J."/>
            <person name="Li Y."/>
            <person name="Zhang Z."/>
            <person name="Liu B."/>
            <person name="Lu W."/>
            <person name="Hui Y."/>
            <person name="Liang J."/>
            <person name="Zhou Z."/>
            <person name="Hou R."/>
            <person name="Li X."/>
            <person name="Liu Y."/>
            <person name="Li H."/>
            <person name="Ning X."/>
            <person name="Lin Y."/>
            <person name="Zhao L."/>
            <person name="Xing Q."/>
            <person name="Dou J."/>
            <person name="Li Y."/>
            <person name="Mao J."/>
            <person name="Guo H."/>
            <person name="Dou H."/>
            <person name="Li T."/>
            <person name="Mu C."/>
            <person name="Jiang W."/>
            <person name="Fu Q."/>
            <person name="Fu X."/>
            <person name="Miao Y."/>
            <person name="Liu J."/>
            <person name="Yu Q."/>
            <person name="Li R."/>
            <person name="Liao H."/>
            <person name="Li X."/>
            <person name="Kong Y."/>
            <person name="Jiang Z."/>
            <person name="Chourrout D."/>
            <person name="Li R."/>
            <person name="Bao Z."/>
        </authorList>
    </citation>
    <scope>NUCLEOTIDE SEQUENCE [LARGE SCALE GENOMIC DNA]</scope>
    <source>
        <strain evidence="4 5">PY_sf001</strain>
    </source>
</reference>
<dbReference type="InterPro" id="IPR047187">
    <property type="entry name" value="SF1_C_Upf1"/>
</dbReference>
<dbReference type="Gene3D" id="3.40.50.300">
    <property type="entry name" value="P-loop containing nucleotide triphosphate hydrolases"/>
    <property type="match status" value="2"/>
</dbReference>
<dbReference type="SUPFAM" id="SSF52540">
    <property type="entry name" value="P-loop containing nucleoside triphosphate hydrolases"/>
    <property type="match status" value="1"/>
</dbReference>
<feature type="compositionally biased region" description="Low complexity" evidence="2">
    <location>
        <begin position="1413"/>
        <end position="1431"/>
    </location>
</feature>
<dbReference type="GO" id="GO:0005829">
    <property type="term" value="C:cytosol"/>
    <property type="evidence" value="ECO:0007669"/>
    <property type="project" value="TreeGrafter"/>
</dbReference>
<dbReference type="InterPro" id="IPR036236">
    <property type="entry name" value="Znf_C2H2_sf"/>
</dbReference>
<evidence type="ECO:0000259" key="3">
    <source>
        <dbReference type="PROSITE" id="PS50103"/>
    </source>
</evidence>
<feature type="compositionally biased region" description="Low complexity" evidence="2">
    <location>
        <begin position="1604"/>
        <end position="1619"/>
    </location>
</feature>
<feature type="compositionally biased region" description="Acidic residues" evidence="2">
    <location>
        <begin position="109"/>
        <end position="135"/>
    </location>
</feature>
<feature type="region of interest" description="Disordered" evidence="2">
    <location>
        <begin position="1411"/>
        <end position="1444"/>
    </location>
</feature>
<proteinExistence type="predicted"/>
<dbReference type="EMBL" id="NEDP02004422">
    <property type="protein sequence ID" value="OWF45624.1"/>
    <property type="molecule type" value="Genomic_DNA"/>
</dbReference>
<keyword evidence="4" id="KW-0547">Nucleotide-binding</keyword>
<keyword evidence="4" id="KW-0067">ATP-binding</keyword>
<dbReference type="GO" id="GO:0004386">
    <property type="term" value="F:helicase activity"/>
    <property type="evidence" value="ECO:0007669"/>
    <property type="project" value="UniProtKB-KW"/>
</dbReference>
<gene>
    <name evidence="4" type="ORF">KP79_PYT05927</name>
</gene>
<evidence type="ECO:0000313" key="4">
    <source>
        <dbReference type="EMBL" id="OWF45624.1"/>
    </source>
</evidence>
<feature type="region of interest" description="Disordered" evidence="2">
    <location>
        <begin position="1564"/>
        <end position="1632"/>
    </location>
</feature>
<dbReference type="CDD" id="cd18808">
    <property type="entry name" value="SF1_C_Upf1"/>
    <property type="match status" value="1"/>
</dbReference>
<dbReference type="InterPro" id="IPR013087">
    <property type="entry name" value="Znf_C2H2_type"/>
</dbReference>
<dbReference type="InterPro" id="IPR041679">
    <property type="entry name" value="DNA2/NAM7-like_C"/>
</dbReference>
<keyword evidence="4" id="KW-0347">Helicase</keyword>
<dbReference type="PROSITE" id="PS00028">
    <property type="entry name" value="ZINC_FINGER_C2H2_1"/>
    <property type="match status" value="1"/>
</dbReference>
<feature type="compositionally biased region" description="Low complexity" evidence="2">
    <location>
        <begin position="1580"/>
        <end position="1595"/>
    </location>
</feature>
<dbReference type="Pfam" id="PF13086">
    <property type="entry name" value="AAA_11"/>
    <property type="match status" value="2"/>
</dbReference>
<evidence type="ECO:0000313" key="5">
    <source>
        <dbReference type="Proteomes" id="UP000242188"/>
    </source>
</evidence>
<evidence type="ECO:0000256" key="1">
    <source>
        <dbReference type="PROSITE-ProRule" id="PRU00723"/>
    </source>
</evidence>
<dbReference type="OrthoDB" id="5988104at2759"/>